<gene>
    <name evidence="1" type="ORF">CDV25_01795</name>
    <name evidence="2" type="ORF">CDV25_06190</name>
</gene>
<name>A0A2U8FE02_9HELI</name>
<dbReference type="KEGG" id="had:CDV25_01795"/>
<evidence type="ECO:0000313" key="1">
    <source>
        <dbReference type="EMBL" id="AWI33632.1"/>
    </source>
</evidence>
<evidence type="ECO:0000313" key="3">
    <source>
        <dbReference type="Proteomes" id="UP000244890"/>
    </source>
</evidence>
<sequence length="344" mass="39121">MKIQSHNNYHLTTQRELEHSFNQKNNLLSKNQEKPTPIDSATNSSTSLFDWNGTVAKAIGYTPNQDGFFHNDLNAKLGIPSSIKIPSDIVVRYDLSQALGYYNNINMQASIQNSYQAFSKLSNQGIEVLISQAKQKPMGDNQSLYDSLLKIPQFIDNKGELNQSGKFTAFMVLNDEYIVGDLTIAGEMQRAGSKYANILDENDNLLGMNILDRGKAGELLRKSINEITPEEFRAQWEELRKEYQAKNENQLKGIGVENVEIEQINNLVEQKGKNPFKPIEGKSQNQTYQDTNIFNTLQFLQNQQKANLLSLLFNQSSNVDSSFNRLDNFIIESFLKTQKMDREV</sequence>
<dbReference type="EMBL" id="CP021886">
    <property type="protein sequence ID" value="AWI34393.1"/>
    <property type="molecule type" value="Genomic_DNA"/>
</dbReference>
<dbReference type="RefSeq" id="WP_108910523.1">
    <property type="nucleotide sequence ID" value="NZ_CP021886.1"/>
</dbReference>
<proteinExistence type="predicted"/>
<reference evidence="2 3" key="1">
    <citation type="submission" date="2017-06" db="EMBL/GenBank/DDBJ databases">
        <title>Complete genome of Helicobacter apodemus.</title>
        <authorList>
            <person name="Cho S."/>
        </authorList>
    </citation>
    <scope>NUCLEOTIDE SEQUENCE [LARGE SCALE GENOMIC DNA]</scope>
    <source>
        <strain evidence="2">SCJK1</strain>
        <strain evidence="3">SNUVETPUB-15-01</strain>
    </source>
</reference>
<dbReference type="OrthoDB" id="5323958at2"/>
<dbReference type="AlphaFoldDB" id="A0A2U8FE02"/>
<dbReference type="KEGG" id="had:CDV25_06190"/>
<dbReference type="EMBL" id="CP021886">
    <property type="protein sequence ID" value="AWI33632.1"/>
    <property type="molecule type" value="Genomic_DNA"/>
</dbReference>
<organism evidence="2 3">
    <name type="scientific">Helicobacter apodemus</name>
    <dbReference type="NCBI Taxonomy" id="135569"/>
    <lineage>
        <taxon>Bacteria</taxon>
        <taxon>Pseudomonadati</taxon>
        <taxon>Campylobacterota</taxon>
        <taxon>Epsilonproteobacteria</taxon>
        <taxon>Campylobacterales</taxon>
        <taxon>Helicobacteraceae</taxon>
        <taxon>Helicobacter</taxon>
    </lineage>
</organism>
<dbReference type="Proteomes" id="UP000244890">
    <property type="component" value="Chromosome"/>
</dbReference>
<evidence type="ECO:0000313" key="2">
    <source>
        <dbReference type="EMBL" id="AWI34393.1"/>
    </source>
</evidence>
<protein>
    <submittedName>
        <fullName evidence="2">Uncharacterized protein</fullName>
    </submittedName>
</protein>
<accession>A0A2U8FE02</accession>